<feature type="transmembrane region" description="Helical" evidence="1">
    <location>
        <begin position="44"/>
        <end position="64"/>
    </location>
</feature>
<dbReference type="RefSeq" id="YP_003857052.1">
    <property type="nucleotide sequence ID" value="NC_014459.2"/>
</dbReference>
<dbReference type="GeneID" id="9711589"/>
<accession>E0YQP2</accession>
<evidence type="ECO:0000256" key="1">
    <source>
        <dbReference type="SAM" id="Phobius"/>
    </source>
</evidence>
<organism evidence="2 3">
    <name type="scientific">Mycobacterium phage CrimD</name>
    <dbReference type="NCBI Taxonomy" id="2919554"/>
    <lineage>
        <taxon>Viruses</taxon>
        <taxon>Duplodnaviria</taxon>
        <taxon>Heunggongvirae</taxon>
        <taxon>Uroviricota</taxon>
        <taxon>Caudoviricetes</taxon>
        <taxon>Weiservirinae</taxon>
        <taxon>Anayavirus</taxon>
        <taxon>Anayavirus crimD</taxon>
    </lineage>
</organism>
<name>E0YQP2_9CAUD</name>
<proteinExistence type="predicted"/>
<reference evidence="2 3" key="1">
    <citation type="journal article" date="2011" name="PLoS ONE">
        <title>Expanding the diversity of mycobacteriophages: insights into genome architecture and evolution.</title>
        <authorList>
            <person name="Pope W.H."/>
            <person name="Jacobs-Sera D."/>
            <person name="Russell D.A."/>
            <person name="Peebles C.L."/>
            <person name="Al-Atrache Z."/>
            <person name="Alcoser T.A."/>
            <person name="Alexander L.M."/>
            <person name="Alfano M.B."/>
            <person name="Alford S.T."/>
            <person name="Amy N.E."/>
            <person name="Anderson M.D."/>
            <person name="Anderson A.G."/>
            <person name="Ang A.A."/>
            <person name="Ares M.Jr."/>
            <person name="Barber A.J."/>
            <person name="Barker L.P."/>
            <person name="Barrett J.M."/>
            <person name="Barshop W.D."/>
            <person name="Bauerle C.M."/>
            <person name="Bayles I.M."/>
            <person name="Belfield K.L."/>
            <person name="Best A.A."/>
            <person name="Borjon A.Jr."/>
            <person name="Bowman C.A."/>
            <person name="Boyer C.A."/>
            <person name="Bradley K.W."/>
            <person name="Bradley V.A."/>
            <person name="Broadway L.N."/>
            <person name="Budwal K."/>
            <person name="Busby K.N."/>
            <person name="Campbell I.W."/>
            <person name="Campbell A.M."/>
            <person name="Carey A."/>
            <person name="Caruso S.M."/>
            <person name="Chew R.D."/>
            <person name="Cockburn C.L."/>
            <person name="Cohen L.B."/>
            <person name="Corajod J.M."/>
            <person name="Cresawn S.G."/>
            <person name="Davis K.R."/>
            <person name="Deng L."/>
            <person name="Denver D.R."/>
            <person name="Dixon B.R."/>
            <person name="Ekram S."/>
            <person name="Elgin S.C."/>
            <person name="Engelsen A.E."/>
            <person name="English B.E."/>
            <person name="Erb M.L."/>
            <person name="Estrada C."/>
            <person name="Filliger L.Z."/>
            <person name="Findley A.M."/>
            <person name="Forbes L."/>
            <person name="Forsyth M.H."/>
            <person name="Fox T.M."/>
            <person name="Fritz M.J."/>
            <person name="Garcia R."/>
            <person name="George Z.D."/>
            <person name="Georges A.E."/>
            <person name="Gissendanner C.R."/>
            <person name="Goff S."/>
            <person name="Goldstein R."/>
            <person name="Gordon K.C."/>
            <person name="Green R.D."/>
            <person name="Guerra S.L."/>
            <person name="Guiney-Olsen K.R."/>
            <person name="Guiza B.G."/>
            <person name="Haghighat L."/>
            <person name="Hagopian G.V."/>
            <person name="Harmon C.J."/>
            <person name="Harmson J.S."/>
            <person name="Hartzog G.A."/>
            <person name="Harvey S.E."/>
            <person name="He S."/>
            <person name="He K.J."/>
            <person name="Healy K.E."/>
            <person name="Higinbotham E.R."/>
            <person name="Hildebrandt E.N."/>
            <person name="Ho J.H."/>
            <person name="Hogan G.M."/>
            <person name="Hohenstein V.G."/>
            <person name="Holz N.A."/>
            <person name="Huang V.J."/>
            <person name="Hufford E.L."/>
            <person name="Hynes P.M."/>
            <person name="Jackson A.S."/>
            <person name="Jansen E.C."/>
            <person name="Jarvik J."/>
            <person name="Jasinto P.G."/>
            <person name="Jordan T.C."/>
            <person name="Kasza T."/>
            <person name="Katelyn M.A."/>
            <person name="Kelsey J.S."/>
            <person name="Kerrigan L.A."/>
            <person name="Khaw D."/>
            <person name="Kim J."/>
            <person name="Knutter J.Z."/>
            <person name="Ko C.C."/>
            <person name="Larkin G.V."/>
            <person name="Laroche J.R."/>
            <person name="Latif A."/>
            <person name="Leuba K.D."/>
            <person name="Leuba S.I."/>
            <person name="Lewis L.O."/>
            <person name="Loesser-Casey K.E."/>
            <person name="Long C.A."/>
            <person name="Lopez A.J."/>
            <person name="Lowery N."/>
            <person name="Lu T.Q."/>
            <person name="Mac V."/>
            <person name="Masters I.R."/>
            <person name="McCloud J.J."/>
            <person name="McDonough M.J."/>
            <person name="Medenbach A.J."/>
            <person name="Menon A."/>
            <person name="Miller R."/>
            <person name="Morgan B.K."/>
            <person name="Ng P.C."/>
            <person name="Nguyen E."/>
            <person name="Nguyen K.T."/>
            <person name="Nguyen E.T."/>
            <person name="Nicholson K.M."/>
            <person name="Parnell L.A."/>
            <person name="Peirce C.E."/>
            <person name="Perz A.M."/>
            <person name="Peterson L.J."/>
            <person name="Pferdehirt R.E."/>
            <person name="Philip S.V."/>
            <person name="Pogliano K."/>
            <person name="Pogliano J."/>
            <person name="Polley T."/>
            <person name="Puopolo E.J."/>
            <person name="Rabinowitz H.S."/>
            <person name="Resiss M.J."/>
            <person name="Rhyan C.N."/>
            <person name="Robinson Y.M."/>
            <person name="Rodriguez L.L."/>
            <person name="Rose A.C."/>
            <person name="Rubin J.D."/>
            <person name="Ruby J.A."/>
            <person name="Saha M.S."/>
            <person name="Sandoz J.W."/>
            <person name="Savitskaya J."/>
            <person name="Schipper D.J."/>
            <person name="Schnitzler C.E."/>
            <person name="Schott A.R."/>
            <person name="Segal J.B."/>
            <person name="Shaffer C.D."/>
            <person name="Sheldon K.E."/>
            <person name="Shepard E.M."/>
            <person name="Shepardson J.W."/>
            <person name="Shroff M.K."/>
            <person name="Simmons J.M."/>
            <person name="Simms E.F."/>
            <person name="Simpson B.M."/>
            <person name="Sinclair K.M."/>
            <person name="Sjoholm R.L."/>
            <person name="Slette I.J."/>
            <person name="Spaulding B.C."/>
            <person name="Straub C.L."/>
            <person name="Stukey J."/>
            <person name="Sughrue T."/>
            <person name="Tang T.Y."/>
            <person name="Tatyana L.M."/>
            <person name="Taylor S.B."/>
            <person name="Taylor B.J."/>
            <person name="Temple L.M."/>
            <person name="Thompson J.V."/>
            <person name="Tokarz M.P."/>
            <person name="Trapani S.E."/>
            <person name="Troum A.P."/>
            <person name="Tsay J."/>
            <person name="Tubbs A.T."/>
            <person name="Walton J.M."/>
            <person name="Wang D.H."/>
            <person name="Wang H."/>
            <person name="Warner J.R."/>
            <person name="Weisser E.G."/>
            <person name="Wendler S.C."/>
            <person name="Weston-Hafer K.A."/>
            <person name="Whelan H.M."/>
            <person name="Williamson K.E."/>
            <person name="Willis A.N."/>
            <person name="Wirtshafter H.S."/>
            <person name="Wong T.W."/>
            <person name="Wu P."/>
            <person name="Yang Y."/>
            <person name="Yee B.C."/>
            <person name="Zaidins D.A."/>
            <person name="Zhang B."/>
            <person name="Zuniga M.Y."/>
            <person name="Hendrix R.W."/>
            <person name="Hatfull G.F."/>
        </authorList>
    </citation>
    <scope>NUCLEOTIDE SEQUENCE [LARGE SCALE GENOMIC DNA]</scope>
    <source>
        <strain evidence="2 3">CrimD</strain>
    </source>
</reference>
<feature type="transmembrane region" description="Helical" evidence="1">
    <location>
        <begin position="76"/>
        <end position="97"/>
    </location>
</feature>
<dbReference type="EMBL" id="HM152767">
    <property type="protein sequence ID" value="ADL71426.1"/>
    <property type="molecule type" value="Genomic_DNA"/>
</dbReference>
<evidence type="ECO:0000313" key="3">
    <source>
        <dbReference type="Proteomes" id="UP000000527"/>
    </source>
</evidence>
<keyword evidence="1" id="KW-0472">Membrane</keyword>
<dbReference type="Proteomes" id="UP000000527">
    <property type="component" value="Segment"/>
</dbReference>
<gene>
    <name evidence="2" type="primary">80</name>
    <name evidence="2" type="ORF">CRIMD_80</name>
</gene>
<sequence>MSAAVSPRESAQTYFRGWLAAGVVTSILGNAAHAALDPDAGSKAIAVAVAVLLPLGILGSTHGVHKLVAAGIVGRAYTAALSISVTVVAAAFLLSFFSLAELAVDWAGISVWLCWLVPVFIDLSIAGCTVALFALSGAERSEVLDAAVHVAAQVVHPAVHAVAQPADQHVPLPADSQPDTHLVAREADGLVHVFEESVHDPVPGGVSVADLIAREAATSDALAAHLPAAEAILAAGVTRIDRVKVAEVLAEHEADVKPSMIARKLGVGYSTVVRILDHHTAQDDAQAEVLDAEVLAS</sequence>
<evidence type="ECO:0000313" key="2">
    <source>
        <dbReference type="EMBL" id="ADL71426.1"/>
    </source>
</evidence>
<keyword evidence="3" id="KW-1185">Reference proteome</keyword>
<protein>
    <recommendedName>
        <fullName evidence="4">Helix-turn-helix DNA binding domain protein</fullName>
    </recommendedName>
</protein>
<evidence type="ECO:0008006" key="4">
    <source>
        <dbReference type="Google" id="ProtNLM"/>
    </source>
</evidence>
<keyword evidence="1" id="KW-0812">Transmembrane</keyword>
<dbReference type="KEGG" id="vg:9711589"/>
<feature type="transmembrane region" description="Helical" evidence="1">
    <location>
        <begin position="109"/>
        <end position="135"/>
    </location>
</feature>
<keyword evidence="1" id="KW-1133">Transmembrane helix</keyword>